<dbReference type="EMBL" id="QQAW01000006">
    <property type="protein sequence ID" value="RDI37478.1"/>
    <property type="molecule type" value="Genomic_DNA"/>
</dbReference>
<dbReference type="Gene3D" id="2.60.40.2250">
    <property type="match status" value="1"/>
</dbReference>
<dbReference type="AlphaFoldDB" id="A0A370G138"/>
<dbReference type="SUPFAM" id="SSF54001">
    <property type="entry name" value="Cysteine proteinases"/>
    <property type="match status" value="1"/>
</dbReference>
<evidence type="ECO:0000259" key="1">
    <source>
        <dbReference type="SMART" id="SM00460"/>
    </source>
</evidence>
<comment type="caution">
    <text evidence="3">The sequence shown here is derived from an EMBL/GenBank/DDBJ whole genome shotgun (WGS) entry which is preliminary data.</text>
</comment>
<dbReference type="EMBL" id="JABEQI010000009">
    <property type="protein sequence ID" value="MBB2187484.1"/>
    <property type="molecule type" value="Genomic_DNA"/>
</dbReference>
<dbReference type="GO" id="GO:0006508">
    <property type="term" value="P:proteolysis"/>
    <property type="evidence" value="ECO:0007669"/>
    <property type="project" value="UniProtKB-KW"/>
</dbReference>
<accession>A0A370G138</accession>
<keyword evidence="4" id="KW-1185">Reference proteome</keyword>
<dbReference type="RefSeq" id="WP_114727826.1">
    <property type="nucleotide sequence ID" value="NZ_BJMI01000019.1"/>
</dbReference>
<dbReference type="OrthoDB" id="5438043at2"/>
<evidence type="ECO:0000313" key="4">
    <source>
        <dbReference type="Proteomes" id="UP000254958"/>
    </source>
</evidence>
<evidence type="ECO:0000313" key="2">
    <source>
        <dbReference type="EMBL" id="MBB2187484.1"/>
    </source>
</evidence>
<dbReference type="InterPro" id="IPR038765">
    <property type="entry name" value="Papain-like_cys_pep_sf"/>
</dbReference>
<dbReference type="Proteomes" id="UP000254958">
    <property type="component" value="Unassembled WGS sequence"/>
</dbReference>
<dbReference type="Gene3D" id="3.10.620.30">
    <property type="match status" value="1"/>
</dbReference>
<dbReference type="PANTHER" id="PTHR33490:SF12">
    <property type="entry name" value="BLL5557 PROTEIN"/>
    <property type="match status" value="1"/>
</dbReference>
<dbReference type="SMART" id="SM00460">
    <property type="entry name" value="TGc"/>
    <property type="match status" value="1"/>
</dbReference>
<sequence length="269" mass="30122">MLIRAGYDIALTVQAPTPMVLMLEVHPDREPDLMTPQTPVFDPPVPAQRYLDGFGNRCTRVVVPVGTLRTSLSFVIADSGLPDRWMPGAREVPVADLPADCLVFLMGSRYCETDLLSSIAWSMFGHLAPGWGRVQAIVSFVHQHIRFDYQQARPTRTAHEAYQEGVGVCRDYAHLAVTLCRCMNIPARYCTGYLGDIGIPPVDYPMDFSAWFEVWLEGQWFTFDARHNMPRIGRIVMARGRDATDVALTTTFGPAVLSNFFVTTYEEIG</sequence>
<protein>
    <submittedName>
        <fullName evidence="2">Transglutaminase family protein</fullName>
    </submittedName>
    <submittedName>
        <fullName evidence="3">Transglutaminase-like putative cysteine protease</fullName>
    </submittedName>
</protein>
<feature type="domain" description="Transglutaminase-like" evidence="1">
    <location>
        <begin position="161"/>
        <end position="227"/>
    </location>
</feature>
<evidence type="ECO:0000313" key="3">
    <source>
        <dbReference type="EMBL" id="RDI37478.1"/>
    </source>
</evidence>
<dbReference type="PANTHER" id="PTHR33490">
    <property type="entry name" value="BLR5614 PROTEIN-RELATED"/>
    <property type="match status" value="1"/>
</dbReference>
<dbReference type="InterPro" id="IPR002931">
    <property type="entry name" value="Transglutaminase-like"/>
</dbReference>
<dbReference type="Proteomes" id="UP000562982">
    <property type="component" value="Unassembled WGS sequence"/>
</dbReference>
<reference evidence="2 5" key="2">
    <citation type="submission" date="2020-04" db="EMBL/GenBank/DDBJ databases">
        <title>Description of novel Gluconacetobacter.</title>
        <authorList>
            <person name="Sombolestani A."/>
        </authorList>
    </citation>
    <scope>NUCLEOTIDE SEQUENCE [LARGE SCALE GENOMIC DNA]</scope>
    <source>
        <strain evidence="2 5">LMG 1382</strain>
    </source>
</reference>
<name>A0A370G138_GLULI</name>
<dbReference type="GO" id="GO:0008233">
    <property type="term" value="F:peptidase activity"/>
    <property type="evidence" value="ECO:0007669"/>
    <property type="project" value="UniProtKB-KW"/>
</dbReference>
<dbReference type="Pfam" id="PF01841">
    <property type="entry name" value="Transglut_core"/>
    <property type="match status" value="1"/>
</dbReference>
<keyword evidence="3" id="KW-0378">Hydrolase</keyword>
<gene>
    <name evidence="3" type="ORF">C7453_106206</name>
    <name evidence="2" type="ORF">HLH32_14075</name>
</gene>
<organism evidence="3 4">
    <name type="scientific">Gluconacetobacter liquefaciens</name>
    <name type="common">Acetobacter liquefaciens</name>
    <dbReference type="NCBI Taxonomy" id="89584"/>
    <lineage>
        <taxon>Bacteria</taxon>
        <taxon>Pseudomonadati</taxon>
        <taxon>Pseudomonadota</taxon>
        <taxon>Alphaproteobacteria</taxon>
        <taxon>Acetobacterales</taxon>
        <taxon>Acetobacteraceae</taxon>
        <taxon>Gluconacetobacter</taxon>
    </lineage>
</organism>
<proteinExistence type="predicted"/>
<keyword evidence="3" id="KW-0645">Protease</keyword>
<reference evidence="3 4" key="1">
    <citation type="submission" date="2018-07" db="EMBL/GenBank/DDBJ databases">
        <title>Genomic Encyclopedia of Type Strains, Phase IV (KMG-IV): sequencing the most valuable type-strain genomes for metagenomic binning, comparative biology and taxonomic classification.</title>
        <authorList>
            <person name="Goeker M."/>
        </authorList>
    </citation>
    <scope>NUCLEOTIDE SEQUENCE [LARGE SCALE GENOMIC DNA]</scope>
    <source>
        <strain evidence="3 4">DSM 5603</strain>
    </source>
</reference>
<evidence type="ECO:0000313" key="5">
    <source>
        <dbReference type="Proteomes" id="UP000562982"/>
    </source>
</evidence>